<evidence type="ECO:0008006" key="4">
    <source>
        <dbReference type="Google" id="ProtNLM"/>
    </source>
</evidence>
<feature type="compositionally biased region" description="Polar residues" evidence="1">
    <location>
        <begin position="747"/>
        <end position="756"/>
    </location>
</feature>
<proteinExistence type="predicted"/>
<dbReference type="AlphaFoldDB" id="A0AA37HEJ8"/>
<name>A0AA37HEJ8_9HYPH</name>
<evidence type="ECO:0000313" key="2">
    <source>
        <dbReference type="EMBL" id="GJD63750.1"/>
    </source>
</evidence>
<feature type="region of interest" description="Disordered" evidence="1">
    <location>
        <begin position="743"/>
        <end position="797"/>
    </location>
</feature>
<dbReference type="EMBL" id="BPQJ01000019">
    <property type="protein sequence ID" value="GJD63750.1"/>
    <property type="molecule type" value="Genomic_DNA"/>
</dbReference>
<dbReference type="Proteomes" id="UP001055286">
    <property type="component" value="Unassembled WGS sequence"/>
</dbReference>
<organism evidence="2 3">
    <name type="scientific">Methylobacterium frigidaeris</name>
    <dbReference type="NCBI Taxonomy" id="2038277"/>
    <lineage>
        <taxon>Bacteria</taxon>
        <taxon>Pseudomonadati</taxon>
        <taxon>Pseudomonadota</taxon>
        <taxon>Alphaproteobacteria</taxon>
        <taxon>Hyphomicrobiales</taxon>
        <taxon>Methylobacteriaceae</taxon>
        <taxon>Methylobacterium</taxon>
    </lineage>
</organism>
<accession>A0AA37HEJ8</accession>
<feature type="compositionally biased region" description="Low complexity" evidence="1">
    <location>
        <begin position="757"/>
        <end position="779"/>
    </location>
</feature>
<keyword evidence="3" id="KW-1185">Reference proteome</keyword>
<comment type="caution">
    <text evidence="2">The sequence shown here is derived from an EMBL/GenBank/DDBJ whole genome shotgun (WGS) entry which is preliminary data.</text>
</comment>
<feature type="region of interest" description="Disordered" evidence="1">
    <location>
        <begin position="622"/>
        <end position="646"/>
    </location>
</feature>
<reference evidence="2" key="2">
    <citation type="submission" date="2021-08" db="EMBL/GenBank/DDBJ databases">
        <authorList>
            <person name="Tani A."/>
            <person name="Ola A."/>
            <person name="Ogura Y."/>
            <person name="Katsura K."/>
            <person name="Hayashi T."/>
        </authorList>
    </citation>
    <scope>NUCLEOTIDE SEQUENCE</scope>
    <source>
        <strain evidence="2">JCM 32048</strain>
    </source>
</reference>
<gene>
    <name evidence="2" type="ORF">MPEAHAMD_3921</name>
</gene>
<feature type="compositionally biased region" description="Basic and acidic residues" evidence="1">
    <location>
        <begin position="637"/>
        <end position="646"/>
    </location>
</feature>
<dbReference type="RefSeq" id="WP_238192071.1">
    <property type="nucleotide sequence ID" value="NZ_BPQJ01000019.1"/>
</dbReference>
<reference evidence="2" key="1">
    <citation type="journal article" date="2016" name="Front. Microbiol.">
        <title>Genome Sequence of the Piezophilic, Mesophilic Sulfate-Reducing Bacterium Desulfovibrio indicus J2T.</title>
        <authorList>
            <person name="Cao J."/>
            <person name="Maignien L."/>
            <person name="Shao Z."/>
            <person name="Alain K."/>
            <person name="Jebbar M."/>
        </authorList>
    </citation>
    <scope>NUCLEOTIDE SEQUENCE</scope>
    <source>
        <strain evidence="2">JCM 32048</strain>
    </source>
</reference>
<protein>
    <recommendedName>
        <fullName evidence="4">Phage tail lysozyme domain-containing protein</fullName>
    </recommendedName>
</protein>
<evidence type="ECO:0000313" key="3">
    <source>
        <dbReference type="Proteomes" id="UP001055286"/>
    </source>
</evidence>
<evidence type="ECO:0000256" key="1">
    <source>
        <dbReference type="SAM" id="MobiDB-lite"/>
    </source>
</evidence>
<sequence>MATVVDRLVVELGLDPKAFAKGQKEAAAALVRTRQQAEKEGKGIEKAMDDAGAAFDRLARNALKLFALFTAGRGIGQFVRDITGADAALGRLSTSIGRAPELISAMSKAVERSGGDAQAAARSFQTWSEQVEQIRTTGDSSILPFLARLQAAGGKTIDLNKKNVDGLADLADNLKAVAEQQGIASATYYGKNLGFDEGTIALMVKGGAALRAAIAESEKLGIATRKDTEAAQALSTAYVTLTQEVESFGRTILTAVSPVLVQLLKDIQAIVRAVKEWVQANVVPFLREFADAMGVAGSETKTLVRITEALFALWLGSKALAFLRVLGTMRLLLTGGRVAAGGALAGSSGLLGAIIGGLAVGGTIGADRSTPNAEKPGLQKNWDDEASGAAPGGMWGALKRGWNWGKGKLFGGGSASAAPGAAGTAAAGVGGEPGVRGRPDLLNSGGASPEVVDYIRQRASALGIDPDTAVAVANTEGLRGYKLDGKKDGGGDNGMSFGPYQLYYGGGLGNEFSKKHPGLHASDKSTYKQQVDFALEHAAKNGWGSWYGARNNGIGNWAGIGGRAGVKASTGPQTAGDVPGANGVGAVEQRQHGATRSQPITTELRRQLAAAAVASGVNAEIFSGGQDSSGPNRVGSHRHDNGRSADLKLYQVGPDGKRRYLRHDNDADRAVMERFLRESVKEGANGIGAGPGYMGPDRMHVGGGSEAAWGAGGSTANAPDWVSRALREGLAARKKKTAEWWRGSPNAMASVTQSRDAQAAQAARISNDNRSSSSVRNNSTINGGVHVHTAATDANGITRDMEDALKRRSLAAAANYGQA</sequence>